<feature type="compositionally biased region" description="Basic residues" evidence="1">
    <location>
        <begin position="220"/>
        <end position="230"/>
    </location>
</feature>
<feature type="compositionally biased region" description="Basic and acidic residues" evidence="1">
    <location>
        <begin position="186"/>
        <end position="197"/>
    </location>
</feature>
<proteinExistence type="predicted"/>
<dbReference type="AlphaFoldDB" id="A0A655AEK0"/>
<feature type="region of interest" description="Disordered" evidence="1">
    <location>
        <begin position="139"/>
        <end position="230"/>
    </location>
</feature>
<organism evidence="2 3">
    <name type="scientific">Mycobacterium tuberculosis</name>
    <dbReference type="NCBI Taxonomy" id="1773"/>
    <lineage>
        <taxon>Bacteria</taxon>
        <taxon>Bacillati</taxon>
        <taxon>Actinomycetota</taxon>
        <taxon>Actinomycetes</taxon>
        <taxon>Mycobacteriales</taxon>
        <taxon>Mycobacteriaceae</taxon>
        <taxon>Mycobacterium</taxon>
        <taxon>Mycobacterium tuberculosis complex</taxon>
    </lineage>
</organism>
<feature type="compositionally biased region" description="Basic residues" evidence="1">
    <location>
        <begin position="158"/>
        <end position="175"/>
    </location>
</feature>
<evidence type="ECO:0000256" key="1">
    <source>
        <dbReference type="SAM" id="MobiDB-lite"/>
    </source>
</evidence>
<feature type="compositionally biased region" description="Low complexity" evidence="1">
    <location>
        <begin position="142"/>
        <end position="151"/>
    </location>
</feature>
<gene>
    <name evidence="2" type="ORF">ERS027661_03380</name>
</gene>
<accession>A0A655AEK0</accession>
<protein>
    <submittedName>
        <fullName evidence="2">Uncharacterized protein</fullName>
    </submittedName>
</protein>
<evidence type="ECO:0000313" key="3">
    <source>
        <dbReference type="Proteomes" id="UP000049023"/>
    </source>
</evidence>
<feature type="compositionally biased region" description="Basic and acidic residues" evidence="1">
    <location>
        <begin position="18"/>
        <end position="28"/>
    </location>
</feature>
<sequence>MGEPAHRTGQHRIGGNILRHDDLGDPRRRVGRRPTQVQAVGVQRLGKFLAEQQAHVLSGDGPGQARHQPTERQRVVGGFAQQPPGHRRRQPLFHHDVIQQVLLRRATQSGQAGLVSHHVTNRQGCLAVGAKRRPILGNGSFVVDQPPVGQPVDDRGRHALGRREHHRRGIRRPRHPSGPISPPLPHVDDRLPVEIHRQRSATEPAPRKHAGKGSNDARKAWVRRTKHPPARVRSVVGRNRAVIDSGVNHHTVELTWISQRPSANTDLFTYPLG</sequence>
<name>A0A655AEK0_MYCTX</name>
<evidence type="ECO:0000313" key="2">
    <source>
        <dbReference type="EMBL" id="CKS66129.1"/>
    </source>
</evidence>
<dbReference type="EMBL" id="CNFU01000870">
    <property type="protein sequence ID" value="CKS66129.1"/>
    <property type="molecule type" value="Genomic_DNA"/>
</dbReference>
<feature type="region of interest" description="Disordered" evidence="1">
    <location>
        <begin position="1"/>
        <end position="29"/>
    </location>
</feature>
<reference evidence="2 3" key="1">
    <citation type="submission" date="2015-03" db="EMBL/GenBank/DDBJ databases">
        <authorList>
            <consortium name="Pathogen Informatics"/>
        </authorList>
    </citation>
    <scope>NUCLEOTIDE SEQUENCE [LARGE SCALE GENOMIC DNA]</scope>
    <source>
        <strain evidence="2 3">Bir 187</strain>
    </source>
</reference>
<dbReference type="Proteomes" id="UP000049023">
    <property type="component" value="Unassembled WGS sequence"/>
</dbReference>